<dbReference type="GO" id="GO:0005524">
    <property type="term" value="F:ATP binding"/>
    <property type="evidence" value="ECO:0007669"/>
    <property type="project" value="UniProtKB-KW"/>
</dbReference>
<evidence type="ECO:0000256" key="1">
    <source>
        <dbReference type="ARBA" id="ARBA00004141"/>
    </source>
</evidence>
<evidence type="ECO:0000256" key="6">
    <source>
        <dbReference type="ARBA" id="ARBA00022741"/>
    </source>
</evidence>
<evidence type="ECO:0000256" key="11">
    <source>
        <dbReference type="SAM" id="Phobius"/>
    </source>
</evidence>
<evidence type="ECO:0000256" key="7">
    <source>
        <dbReference type="ARBA" id="ARBA00022840"/>
    </source>
</evidence>
<evidence type="ECO:0000256" key="5">
    <source>
        <dbReference type="ARBA" id="ARBA00022737"/>
    </source>
</evidence>
<dbReference type="Proteomes" id="UP000799437">
    <property type="component" value="Unassembled WGS sequence"/>
</dbReference>
<dbReference type="InterPro" id="IPR003439">
    <property type="entry name" value="ABC_transporter-like_ATP-bd"/>
</dbReference>
<dbReference type="SUPFAM" id="SSF90123">
    <property type="entry name" value="ABC transporter transmembrane region"/>
    <property type="match status" value="2"/>
</dbReference>
<dbReference type="InterPro" id="IPR011527">
    <property type="entry name" value="ABC1_TM_dom"/>
</dbReference>
<evidence type="ECO:0000259" key="12">
    <source>
        <dbReference type="PROSITE" id="PS50893"/>
    </source>
</evidence>
<feature type="transmembrane region" description="Helical" evidence="11">
    <location>
        <begin position="187"/>
        <end position="208"/>
    </location>
</feature>
<evidence type="ECO:0000259" key="13">
    <source>
        <dbReference type="PROSITE" id="PS50929"/>
    </source>
</evidence>
<dbReference type="PROSITE" id="PS00211">
    <property type="entry name" value="ABC_TRANSPORTER_1"/>
    <property type="match status" value="2"/>
</dbReference>
<feature type="domain" description="ABC transporter" evidence="12">
    <location>
        <begin position="371"/>
        <end position="649"/>
    </location>
</feature>
<dbReference type="OrthoDB" id="6500128at2759"/>
<dbReference type="GO" id="GO:0005743">
    <property type="term" value="C:mitochondrial inner membrane"/>
    <property type="evidence" value="ECO:0007669"/>
    <property type="project" value="TreeGrafter"/>
</dbReference>
<feature type="domain" description="ABC transporter" evidence="12">
    <location>
        <begin position="1100"/>
        <end position="1339"/>
    </location>
</feature>
<keyword evidence="8 11" id="KW-1133">Transmembrane helix</keyword>
<reference evidence="14" key="1">
    <citation type="journal article" date="2020" name="Stud. Mycol.">
        <title>101 Dothideomycetes genomes: a test case for predicting lifestyles and emergence of pathogens.</title>
        <authorList>
            <person name="Haridas S."/>
            <person name="Albert R."/>
            <person name="Binder M."/>
            <person name="Bloem J."/>
            <person name="Labutti K."/>
            <person name="Salamov A."/>
            <person name="Andreopoulos B."/>
            <person name="Baker S."/>
            <person name="Barry K."/>
            <person name="Bills G."/>
            <person name="Bluhm B."/>
            <person name="Cannon C."/>
            <person name="Castanera R."/>
            <person name="Culley D."/>
            <person name="Daum C."/>
            <person name="Ezra D."/>
            <person name="Gonzalez J."/>
            <person name="Henrissat B."/>
            <person name="Kuo A."/>
            <person name="Liang C."/>
            <person name="Lipzen A."/>
            <person name="Lutzoni F."/>
            <person name="Magnuson J."/>
            <person name="Mondo S."/>
            <person name="Nolan M."/>
            <person name="Ohm R."/>
            <person name="Pangilinan J."/>
            <person name="Park H.-J."/>
            <person name="Ramirez L."/>
            <person name="Alfaro M."/>
            <person name="Sun H."/>
            <person name="Tritt A."/>
            <person name="Yoshinaga Y."/>
            <person name="Zwiers L.-H."/>
            <person name="Turgeon B."/>
            <person name="Goodwin S."/>
            <person name="Spatafora J."/>
            <person name="Crous P."/>
            <person name="Grigoriev I."/>
        </authorList>
    </citation>
    <scope>NUCLEOTIDE SEQUENCE</scope>
    <source>
        <strain evidence="14">CBS 121739</strain>
    </source>
</reference>
<sequence>MKENKITAGIKSIRFGGYLRLLTRAGPTTLDYLLLLGGVVFAIAAGVPFPLLGILFGQLVDDLNSSSCSDSQAGSNGQVSSAVTQKVLYVVYVTIANFCFIYIHTGCWSWFGERLVRRLRDEYFQSLLRQELAFFDERPAGDVSSRLTTDLDTIQAGTSEKVGIVIATVSYFVASYIVSFIKDSKLAGILVSLVPAYFLMTFIGTHFIKKYSGAVSTSIASATSIASESLSRISLVHAFNANSRLEANFLKHLSDAQKAGYKKAVTAATQLALLYFIAYSTNAVAYWQGSRTIAADVDENGTSSSVGAVYTVIFLLVDASFILSQVAPFLQIFGSAVASSESLHETINRPSKIDGTNPDGGQSISSVNGDIQIRDVDFTYVSRPGVQVLKKLSLNIPANKHTAIVGQSGSGKSTLAALITRLYDPDSGTITLDGIDLKHLNVSSLRGSIGTVQQDPSLFDRSVLENIAYGLLCAADRDSPINKALLDSSLPDLVKAVQDGSDWDTAIKASTPVVTEIVRKVRDAAAAADVLRFVDGLQHGLATSVGHVGGRLSGGQKQRIAVARAVVRNPRILLLDEATSSLDSRSEQSILKALENVSQGRTTIAIAHRISTIKKADNIVVMKHGELIEQGSHAELMAYNGIYASMVRLQEVGSGDVDTTSARTSMTTLRADEVNVKSDEEAKFVDSKEAVPDTLEASSQEEAPLDEKVAETSNKKQKKDKKKKEKTILPLGATLRGVGRLVRPHLLWAFIGFTGSIIVGGSYSGEAVIFGHTISALSPCQDGNTIRSRGSFFALLFFVLAVVEFFANLVSGSLFGMVSEQVLLKARQASFHTVLRKDITWHTTNDRNSATLLAYITTDTNAVAALTGTTLGVLFAVTINFVAGIILSNIIAWRISLVLMACIPVLLGSGIMRIRVLAQFQERHQKAFAQATSITVEAVNSIRTISLYSLEKVTHGVYRRSLSEPYKATVKSIAYSNVWLSTAYSVSNLVYALGYWWGTKNIVEGRYSQTQFFIVLPALLFSAQSCGQLFALAPDFARSRVGAARILDLIGLGNKKINGPLDPAVDPHCYSHSKNSGDTEKTPGASSSDHTPSTQSGVGIKIQDAVFAYPNRPDSIILKGLCLDIKPGQFCALVGPSGAGKSTIISLIERFYDPSSGTVEVDGRNLALQHGTDFRNDIAIVPQESVLFEGSVRFNLSIGASPGHEASDEEIEAACRLANIHDTIAALPDGYDTRCGPNGTAFSGGQKQRLSIARALVRKPRLLLLDEGTSALDAESEKLVQDALERAARGITVVAIAHRLRTIERADRIFVIEEGVCTASGTHRELLESSETYKVNALHQTLDRKEDADDTPAQGPSST</sequence>
<proteinExistence type="inferred from homology"/>
<comment type="subcellular location">
    <subcellularLocation>
        <location evidence="1">Membrane</location>
        <topology evidence="1">Multi-pass membrane protein</topology>
    </subcellularLocation>
</comment>
<gene>
    <name evidence="14" type="ORF">EJ05DRAFT_505298</name>
</gene>
<keyword evidence="6" id="KW-0547">Nucleotide-binding</keyword>
<dbReference type="InterPro" id="IPR003593">
    <property type="entry name" value="AAA+_ATPase"/>
</dbReference>
<keyword evidence="3" id="KW-0813">Transport</keyword>
<feature type="transmembrane region" description="Helical" evidence="11">
    <location>
        <begin position="264"/>
        <end position="287"/>
    </location>
</feature>
<accession>A0A6A6VTI7</accession>
<comment type="similarity">
    <text evidence="2">Belongs to the ABC transporter superfamily. ABCB family. Multidrug resistance exporter (TC 3.A.1.201) subfamily.</text>
</comment>
<feature type="transmembrane region" description="Helical" evidence="11">
    <location>
        <begin position="89"/>
        <end position="111"/>
    </location>
</feature>
<dbReference type="EMBL" id="ML996586">
    <property type="protein sequence ID" value="KAF2753106.1"/>
    <property type="molecule type" value="Genomic_DNA"/>
</dbReference>
<feature type="transmembrane region" description="Helical" evidence="11">
    <location>
        <begin position="893"/>
        <end position="916"/>
    </location>
</feature>
<dbReference type="InterPro" id="IPR036640">
    <property type="entry name" value="ABC1_TM_sf"/>
</dbReference>
<dbReference type="GO" id="GO:0015421">
    <property type="term" value="F:ABC-type oligopeptide transporter activity"/>
    <property type="evidence" value="ECO:0007669"/>
    <property type="project" value="TreeGrafter"/>
</dbReference>
<dbReference type="InterPro" id="IPR027417">
    <property type="entry name" value="P-loop_NTPase"/>
</dbReference>
<dbReference type="InterPro" id="IPR017871">
    <property type="entry name" value="ABC_transporter-like_CS"/>
</dbReference>
<keyword evidence="7" id="KW-0067">ATP-binding</keyword>
<dbReference type="RefSeq" id="XP_033595557.1">
    <property type="nucleotide sequence ID" value="XM_033747691.1"/>
</dbReference>
<dbReference type="GO" id="GO:0090374">
    <property type="term" value="P:oligopeptide export from mitochondrion"/>
    <property type="evidence" value="ECO:0007669"/>
    <property type="project" value="TreeGrafter"/>
</dbReference>
<dbReference type="PROSITE" id="PS50929">
    <property type="entry name" value="ABC_TM1F"/>
    <property type="match status" value="2"/>
</dbReference>
<dbReference type="Gene3D" id="3.40.50.300">
    <property type="entry name" value="P-loop containing nucleotide triphosphate hydrolases"/>
    <property type="match status" value="2"/>
</dbReference>
<evidence type="ECO:0000256" key="9">
    <source>
        <dbReference type="ARBA" id="ARBA00023136"/>
    </source>
</evidence>
<evidence type="ECO:0000256" key="4">
    <source>
        <dbReference type="ARBA" id="ARBA00022692"/>
    </source>
</evidence>
<feature type="transmembrane region" description="Helical" evidence="11">
    <location>
        <begin position="32"/>
        <end position="56"/>
    </location>
</feature>
<dbReference type="SMART" id="SM00382">
    <property type="entry name" value="AAA"/>
    <property type="match status" value="2"/>
</dbReference>
<dbReference type="FunFam" id="1.20.1560.10:FF:000057">
    <property type="entry name" value="ABC multidrug transporter SitT"/>
    <property type="match status" value="2"/>
</dbReference>
<feature type="transmembrane region" description="Helical" evidence="11">
    <location>
        <begin position="307"/>
        <end position="330"/>
    </location>
</feature>
<evidence type="ECO:0000256" key="8">
    <source>
        <dbReference type="ARBA" id="ARBA00022989"/>
    </source>
</evidence>
<dbReference type="Gene3D" id="1.20.1560.10">
    <property type="entry name" value="ABC transporter type 1, transmembrane domain"/>
    <property type="match status" value="2"/>
</dbReference>
<dbReference type="CDD" id="cd18577">
    <property type="entry name" value="ABC_6TM_Pgp_ABCB1_D1_like"/>
    <property type="match status" value="1"/>
</dbReference>
<dbReference type="SUPFAM" id="SSF52540">
    <property type="entry name" value="P-loop containing nucleoside triphosphate hydrolases"/>
    <property type="match status" value="2"/>
</dbReference>
<feature type="domain" description="ABC transmembrane type-1" evidence="13">
    <location>
        <begin position="36"/>
        <end position="335"/>
    </location>
</feature>
<dbReference type="InterPro" id="IPR039421">
    <property type="entry name" value="Type_1_exporter"/>
</dbReference>
<evidence type="ECO:0000313" key="14">
    <source>
        <dbReference type="EMBL" id="KAF2753106.1"/>
    </source>
</evidence>
<feature type="transmembrane region" description="Helical" evidence="11">
    <location>
        <begin position="862"/>
        <end position="887"/>
    </location>
</feature>
<name>A0A6A6VTI7_9PEZI</name>
<organism evidence="14 15">
    <name type="scientific">Pseudovirgaria hyperparasitica</name>
    <dbReference type="NCBI Taxonomy" id="470096"/>
    <lineage>
        <taxon>Eukaryota</taxon>
        <taxon>Fungi</taxon>
        <taxon>Dikarya</taxon>
        <taxon>Ascomycota</taxon>
        <taxon>Pezizomycotina</taxon>
        <taxon>Dothideomycetes</taxon>
        <taxon>Dothideomycetes incertae sedis</taxon>
        <taxon>Acrospermales</taxon>
        <taxon>Acrospermaceae</taxon>
        <taxon>Pseudovirgaria</taxon>
    </lineage>
</organism>
<keyword evidence="4 11" id="KW-0812">Transmembrane</keyword>
<evidence type="ECO:0000256" key="2">
    <source>
        <dbReference type="ARBA" id="ARBA00007577"/>
    </source>
</evidence>
<keyword evidence="15" id="KW-1185">Reference proteome</keyword>
<dbReference type="FunFam" id="3.40.50.300:FF:000913">
    <property type="entry name" value="ABC multidrug transporter SitT"/>
    <property type="match status" value="1"/>
</dbReference>
<dbReference type="Pfam" id="PF00005">
    <property type="entry name" value="ABC_tran"/>
    <property type="match status" value="2"/>
</dbReference>
<protein>
    <submittedName>
        <fullName evidence="14">ABC multidrug transporter SitT</fullName>
    </submittedName>
</protein>
<feature type="region of interest" description="Disordered" evidence="10">
    <location>
        <begin position="690"/>
        <end position="723"/>
    </location>
</feature>
<dbReference type="PROSITE" id="PS50893">
    <property type="entry name" value="ABC_TRANSPORTER_2"/>
    <property type="match status" value="2"/>
</dbReference>
<keyword evidence="9 11" id="KW-0472">Membrane</keyword>
<evidence type="ECO:0000256" key="3">
    <source>
        <dbReference type="ARBA" id="ARBA00022448"/>
    </source>
</evidence>
<dbReference type="GO" id="GO:0016887">
    <property type="term" value="F:ATP hydrolysis activity"/>
    <property type="evidence" value="ECO:0007669"/>
    <property type="project" value="InterPro"/>
</dbReference>
<dbReference type="Pfam" id="PF00664">
    <property type="entry name" value="ABC_membrane"/>
    <property type="match status" value="2"/>
</dbReference>
<feature type="compositionally biased region" description="Basic and acidic residues" evidence="10">
    <location>
        <begin position="705"/>
        <end position="714"/>
    </location>
</feature>
<evidence type="ECO:0000256" key="10">
    <source>
        <dbReference type="SAM" id="MobiDB-lite"/>
    </source>
</evidence>
<keyword evidence="5" id="KW-0677">Repeat</keyword>
<dbReference type="CDD" id="cd18578">
    <property type="entry name" value="ABC_6TM_Pgp_ABCB1_D2_like"/>
    <property type="match status" value="1"/>
</dbReference>
<feature type="compositionally biased region" description="Polar residues" evidence="10">
    <location>
        <begin position="1084"/>
        <end position="1096"/>
    </location>
</feature>
<dbReference type="GeneID" id="54488745"/>
<feature type="region of interest" description="Disordered" evidence="10">
    <location>
        <begin position="1068"/>
        <end position="1096"/>
    </location>
</feature>
<evidence type="ECO:0000313" key="15">
    <source>
        <dbReference type="Proteomes" id="UP000799437"/>
    </source>
</evidence>
<feature type="domain" description="ABC transmembrane type-1" evidence="13">
    <location>
        <begin position="750"/>
        <end position="1038"/>
    </location>
</feature>
<dbReference type="PANTHER" id="PTHR43394">
    <property type="entry name" value="ATP-DEPENDENT PERMEASE MDL1, MITOCHONDRIAL"/>
    <property type="match status" value="1"/>
</dbReference>
<dbReference type="PANTHER" id="PTHR43394:SF11">
    <property type="entry name" value="ATP-BINDING CASSETTE TRANSPORTER"/>
    <property type="match status" value="1"/>
</dbReference>
<feature type="transmembrane region" description="Helical" evidence="11">
    <location>
        <begin position="792"/>
        <end position="818"/>
    </location>
</feature>
<feature type="transmembrane region" description="Helical" evidence="11">
    <location>
        <begin position="746"/>
        <end position="772"/>
    </location>
</feature>